<dbReference type="GO" id="GO:0016757">
    <property type="term" value="F:glycosyltransferase activity"/>
    <property type="evidence" value="ECO:0007669"/>
    <property type="project" value="UniProtKB-ARBA"/>
</dbReference>
<gene>
    <name evidence="2" type="ORF">E0486_12710</name>
</gene>
<sequence>MVVLLYDTEHFETLETLVRILDDGHNELHLAVPQELRARLEAAGIREGRYLQWHPLPADNAAHAEALQRLVRRVGASLLLLATVSFRHYAFARLARRLPSVRVLLGVHDATDSFRPQRGSGLRGLIRRWGLRRLTQHVSGFIVLLPEMKAYIRAENFTSKPVYVLPGRLYDEKSYRAPSLPLQIVLPGSIDPARRDYGVAERLAQRLAHTGAGVGLTIVGSLPAGAPPAWFRAYPGVVEARCDRFVPAADYAAALVASGIVWAPLPIVFRQPGRADEQYGRSKSSGTFFDAISAGRPLLLPAHVPVTEAWADCTLTYFDEAHLYYLLVALAANEAAFRRLQANGRLAAQQFTVEAVRASFAAQLAGGR</sequence>
<evidence type="ECO:0000259" key="1">
    <source>
        <dbReference type="Pfam" id="PF13579"/>
    </source>
</evidence>
<feature type="domain" description="Glycosyltransferase subfamily 4-like N-terminal" evidence="1">
    <location>
        <begin position="36"/>
        <end position="166"/>
    </location>
</feature>
<reference evidence="2 3" key="1">
    <citation type="submission" date="2019-03" db="EMBL/GenBank/DDBJ databases">
        <authorList>
            <person name="Kim M.K.M."/>
        </authorList>
    </citation>
    <scope>NUCLEOTIDE SEQUENCE [LARGE SCALE GENOMIC DNA]</scope>
    <source>
        <strain evidence="2 3">17J68-15</strain>
    </source>
</reference>
<dbReference type="InterPro" id="IPR028098">
    <property type="entry name" value="Glyco_trans_4-like_N"/>
</dbReference>
<accession>A0A4R4DWU8</accession>
<evidence type="ECO:0000313" key="2">
    <source>
        <dbReference type="EMBL" id="TCZ69038.1"/>
    </source>
</evidence>
<comment type="caution">
    <text evidence="2">The sequence shown here is derived from an EMBL/GenBank/DDBJ whole genome shotgun (WGS) entry which is preliminary data.</text>
</comment>
<dbReference type="OrthoDB" id="4291430at2"/>
<organism evidence="2 3">
    <name type="scientific">Flaviaesturariibacter aridisoli</name>
    <dbReference type="NCBI Taxonomy" id="2545761"/>
    <lineage>
        <taxon>Bacteria</taxon>
        <taxon>Pseudomonadati</taxon>
        <taxon>Bacteroidota</taxon>
        <taxon>Chitinophagia</taxon>
        <taxon>Chitinophagales</taxon>
        <taxon>Chitinophagaceae</taxon>
        <taxon>Flaviaestuariibacter</taxon>
    </lineage>
</organism>
<evidence type="ECO:0000313" key="3">
    <source>
        <dbReference type="Proteomes" id="UP000295164"/>
    </source>
</evidence>
<dbReference type="AlphaFoldDB" id="A0A4R4DWU8"/>
<name>A0A4R4DWU8_9BACT</name>
<dbReference type="RefSeq" id="WP_131852558.1">
    <property type="nucleotide sequence ID" value="NZ_SKFH01000023.1"/>
</dbReference>
<proteinExistence type="predicted"/>
<dbReference type="Proteomes" id="UP000295164">
    <property type="component" value="Unassembled WGS sequence"/>
</dbReference>
<protein>
    <recommendedName>
        <fullName evidence="1">Glycosyltransferase subfamily 4-like N-terminal domain-containing protein</fullName>
    </recommendedName>
</protein>
<keyword evidence="3" id="KW-1185">Reference proteome</keyword>
<dbReference type="Pfam" id="PF13579">
    <property type="entry name" value="Glyco_trans_4_4"/>
    <property type="match status" value="1"/>
</dbReference>
<dbReference type="SUPFAM" id="SSF53756">
    <property type="entry name" value="UDP-Glycosyltransferase/glycogen phosphorylase"/>
    <property type="match status" value="1"/>
</dbReference>
<dbReference type="EMBL" id="SKFH01000023">
    <property type="protein sequence ID" value="TCZ69038.1"/>
    <property type="molecule type" value="Genomic_DNA"/>
</dbReference>